<keyword evidence="1" id="KW-0732">Signal</keyword>
<protein>
    <submittedName>
        <fullName evidence="3">DUF4139 domain-containing protein</fullName>
    </submittedName>
</protein>
<name>A0A956ND79_UNCEI</name>
<evidence type="ECO:0000259" key="2">
    <source>
        <dbReference type="Pfam" id="PF13598"/>
    </source>
</evidence>
<organism evidence="3 4">
    <name type="scientific">Eiseniibacteriota bacterium</name>
    <dbReference type="NCBI Taxonomy" id="2212470"/>
    <lineage>
        <taxon>Bacteria</taxon>
        <taxon>Candidatus Eiseniibacteriota</taxon>
    </lineage>
</organism>
<evidence type="ECO:0000313" key="3">
    <source>
        <dbReference type="EMBL" id="MCA9756226.1"/>
    </source>
</evidence>
<dbReference type="Pfam" id="PF13598">
    <property type="entry name" value="DUF4139"/>
    <property type="match status" value="1"/>
</dbReference>
<reference evidence="3" key="1">
    <citation type="submission" date="2020-04" db="EMBL/GenBank/DDBJ databases">
        <authorList>
            <person name="Zhang T."/>
        </authorList>
    </citation>
    <scope>NUCLEOTIDE SEQUENCE</scope>
    <source>
        <strain evidence="3">HKST-UBA02</strain>
    </source>
</reference>
<dbReference type="PANTHER" id="PTHR38075">
    <property type="entry name" value="DUF4139 DOMAIN-CONTAINING PROTEIN"/>
    <property type="match status" value="1"/>
</dbReference>
<gene>
    <name evidence="3" type="ORF">KDA27_10510</name>
</gene>
<feature type="domain" description="DUF4139" evidence="2">
    <location>
        <begin position="172"/>
        <end position="445"/>
    </location>
</feature>
<dbReference type="AlphaFoldDB" id="A0A956ND79"/>
<dbReference type="EMBL" id="JAGQHS010000046">
    <property type="protein sequence ID" value="MCA9756226.1"/>
    <property type="molecule type" value="Genomic_DNA"/>
</dbReference>
<sequence length="450" mass="50726">MRPLVLLTAGVGLIMANAAHAEREIRLTVYNDNLGLVSEQRDLDVRKGEGDIEIVDVPALIDPTSVHLNPRSGGLQVLEQNFQYDLAGPDRILDRFLDAQIEIVLKEGEVKTGKLLSYQGGAIVLMDSSGAVSLVQRSEIVDLRLPELPEGLRTRPTLVWRLDADKAGKAPVELSYLTDGMRWHAEYVAVSNEADTQIELSAWVSLENNCGATFPNAKLQLIAGDVQRAPVPRPSRDMMMRAEMAMAAPKDMVTEESFFEYHLYTVERRTTIADRETKQIALFPSTTAPVKKIYEYNGQQDATKVSVVLETENREDRGLGMPLPAGKVRAYKKDARGQLQFIGEDRIDHTPRNEKIRLRVGKAFDVVGERADLSQKKISDRVWEREIEIKLRNRKDEAIEVLVEENLWGDWEITQTTHPSKKKDARTAEFRIPVAKDSESVLRFTVRTKQ</sequence>
<accession>A0A956ND79</accession>
<feature type="signal peptide" evidence="1">
    <location>
        <begin position="1"/>
        <end position="21"/>
    </location>
</feature>
<dbReference type="InterPro" id="IPR037291">
    <property type="entry name" value="DUF4139"/>
</dbReference>
<evidence type="ECO:0000256" key="1">
    <source>
        <dbReference type="SAM" id="SignalP"/>
    </source>
</evidence>
<comment type="caution">
    <text evidence="3">The sequence shown here is derived from an EMBL/GenBank/DDBJ whole genome shotgun (WGS) entry which is preliminary data.</text>
</comment>
<reference evidence="3" key="2">
    <citation type="journal article" date="2021" name="Microbiome">
        <title>Successional dynamics and alternative stable states in a saline activated sludge microbial community over 9 years.</title>
        <authorList>
            <person name="Wang Y."/>
            <person name="Ye J."/>
            <person name="Ju F."/>
            <person name="Liu L."/>
            <person name="Boyd J.A."/>
            <person name="Deng Y."/>
            <person name="Parks D.H."/>
            <person name="Jiang X."/>
            <person name="Yin X."/>
            <person name="Woodcroft B.J."/>
            <person name="Tyson G.W."/>
            <person name="Hugenholtz P."/>
            <person name="Polz M.F."/>
            <person name="Zhang T."/>
        </authorList>
    </citation>
    <scope>NUCLEOTIDE SEQUENCE</scope>
    <source>
        <strain evidence="3">HKST-UBA02</strain>
    </source>
</reference>
<evidence type="ECO:0000313" key="4">
    <source>
        <dbReference type="Proteomes" id="UP000739538"/>
    </source>
</evidence>
<dbReference type="Proteomes" id="UP000739538">
    <property type="component" value="Unassembled WGS sequence"/>
</dbReference>
<feature type="chain" id="PRO_5036986848" evidence="1">
    <location>
        <begin position="22"/>
        <end position="450"/>
    </location>
</feature>
<dbReference type="PANTHER" id="PTHR38075:SF1">
    <property type="entry name" value="DUF4139 DOMAIN-CONTAINING PROTEIN"/>
    <property type="match status" value="1"/>
</dbReference>
<proteinExistence type="predicted"/>